<evidence type="ECO:0000313" key="4">
    <source>
        <dbReference type="Proteomes" id="UP000801492"/>
    </source>
</evidence>
<dbReference type="OrthoDB" id="7394051at2759"/>
<feature type="compositionally biased region" description="Basic and acidic residues" evidence="1">
    <location>
        <begin position="219"/>
        <end position="231"/>
    </location>
</feature>
<name>A0A8K0DFJ5_IGNLU</name>
<evidence type="ECO:0000259" key="2">
    <source>
        <dbReference type="Pfam" id="PF23663"/>
    </source>
</evidence>
<accession>A0A8K0DFJ5</accession>
<dbReference type="InterPro" id="IPR057560">
    <property type="entry name" value="Znf_SCAND3"/>
</dbReference>
<dbReference type="Pfam" id="PF23663">
    <property type="entry name" value="Znf_SCAND3"/>
    <property type="match status" value="1"/>
</dbReference>
<feature type="region of interest" description="Disordered" evidence="1">
    <location>
        <begin position="203"/>
        <end position="231"/>
    </location>
</feature>
<evidence type="ECO:0000256" key="1">
    <source>
        <dbReference type="SAM" id="MobiDB-lite"/>
    </source>
</evidence>
<dbReference type="EMBL" id="VTPC01001319">
    <property type="protein sequence ID" value="KAF2902376.1"/>
    <property type="molecule type" value="Genomic_DNA"/>
</dbReference>
<reference evidence="3" key="1">
    <citation type="submission" date="2019-08" db="EMBL/GenBank/DDBJ databases">
        <title>The genome of the North American firefly Photinus pyralis.</title>
        <authorList>
            <consortium name="Photinus pyralis genome working group"/>
            <person name="Fallon T.R."/>
            <person name="Sander Lower S.E."/>
            <person name="Weng J.-K."/>
        </authorList>
    </citation>
    <scope>NUCLEOTIDE SEQUENCE</scope>
    <source>
        <strain evidence="3">TRF0915ILg1</strain>
        <tissue evidence="3">Whole body</tissue>
    </source>
</reference>
<evidence type="ECO:0000313" key="3">
    <source>
        <dbReference type="EMBL" id="KAF2902376.1"/>
    </source>
</evidence>
<keyword evidence="4" id="KW-1185">Reference proteome</keyword>
<organism evidence="3 4">
    <name type="scientific">Ignelater luminosus</name>
    <name type="common">Cucubano</name>
    <name type="synonym">Pyrophorus luminosus</name>
    <dbReference type="NCBI Taxonomy" id="2038154"/>
    <lineage>
        <taxon>Eukaryota</taxon>
        <taxon>Metazoa</taxon>
        <taxon>Ecdysozoa</taxon>
        <taxon>Arthropoda</taxon>
        <taxon>Hexapoda</taxon>
        <taxon>Insecta</taxon>
        <taxon>Pterygota</taxon>
        <taxon>Neoptera</taxon>
        <taxon>Endopterygota</taxon>
        <taxon>Coleoptera</taxon>
        <taxon>Polyphaga</taxon>
        <taxon>Elateriformia</taxon>
        <taxon>Elateroidea</taxon>
        <taxon>Elateridae</taxon>
        <taxon>Agrypninae</taxon>
        <taxon>Pyrophorini</taxon>
        <taxon>Ignelater</taxon>
    </lineage>
</organism>
<gene>
    <name evidence="3" type="ORF">ILUMI_03809</name>
</gene>
<dbReference type="Proteomes" id="UP000801492">
    <property type="component" value="Unassembled WGS sequence"/>
</dbReference>
<comment type="caution">
    <text evidence="3">The sequence shown here is derived from an EMBL/GenBank/DDBJ whole genome shotgun (WGS) entry which is preliminary data.</text>
</comment>
<feature type="region of interest" description="Disordered" evidence="1">
    <location>
        <begin position="112"/>
        <end position="131"/>
    </location>
</feature>
<sequence>MSTSTKSSIDKKQFYYEKKYDMMEAEYLSAAKLINNTSTLENLPAVELINNASTSENLASIARTPVLLDASEGEAVDREEKLHAICRNTVAEEGYGSRILCYIYPKEGNIKKQRKRAPQNQKRSAEKMKDTSSNKFKDVLAGSTVLIHIPKYAINLEIRIQHEFLTTDAELSNVENDNDLMQTLSSKGVVVANQAIAEKSDAYTEDGENTLQPALSNKNENKNDFKFTKDTNDMSKANVNEIKSDLD</sequence>
<feature type="compositionally biased region" description="Polar residues" evidence="1">
    <location>
        <begin position="209"/>
        <end position="218"/>
    </location>
</feature>
<dbReference type="AlphaFoldDB" id="A0A8K0DFJ5"/>
<feature type="domain" description="SCAN" evidence="2">
    <location>
        <begin position="75"/>
        <end position="117"/>
    </location>
</feature>
<proteinExistence type="predicted"/>
<protein>
    <recommendedName>
        <fullName evidence="2">SCAN domain-containing protein</fullName>
    </recommendedName>
</protein>